<evidence type="ECO:0000313" key="1">
    <source>
        <dbReference type="EMBL" id="KAJ7202535.1"/>
    </source>
</evidence>
<reference evidence="1" key="1">
    <citation type="submission" date="2023-03" db="EMBL/GenBank/DDBJ databases">
        <title>Massive genome expansion in bonnet fungi (Mycena s.s.) driven by repeated elements and novel gene families across ecological guilds.</title>
        <authorList>
            <consortium name="Lawrence Berkeley National Laboratory"/>
            <person name="Harder C.B."/>
            <person name="Miyauchi S."/>
            <person name="Viragh M."/>
            <person name="Kuo A."/>
            <person name="Thoen E."/>
            <person name="Andreopoulos B."/>
            <person name="Lu D."/>
            <person name="Skrede I."/>
            <person name="Drula E."/>
            <person name="Henrissat B."/>
            <person name="Morin E."/>
            <person name="Kohler A."/>
            <person name="Barry K."/>
            <person name="LaButti K."/>
            <person name="Morin E."/>
            <person name="Salamov A."/>
            <person name="Lipzen A."/>
            <person name="Mereny Z."/>
            <person name="Hegedus B."/>
            <person name="Baldrian P."/>
            <person name="Stursova M."/>
            <person name="Weitz H."/>
            <person name="Taylor A."/>
            <person name="Grigoriev I.V."/>
            <person name="Nagy L.G."/>
            <person name="Martin F."/>
            <person name="Kauserud H."/>
        </authorList>
    </citation>
    <scope>NUCLEOTIDE SEQUENCE</scope>
    <source>
        <strain evidence="1">9144</strain>
    </source>
</reference>
<protein>
    <submittedName>
        <fullName evidence="1">Uncharacterized protein</fullName>
    </submittedName>
</protein>
<proteinExistence type="predicted"/>
<name>A0AAD6V4L9_9AGAR</name>
<dbReference type="Proteomes" id="UP001219525">
    <property type="component" value="Unassembled WGS sequence"/>
</dbReference>
<dbReference type="EMBL" id="JARJCW010000054">
    <property type="protein sequence ID" value="KAJ7202535.1"/>
    <property type="molecule type" value="Genomic_DNA"/>
</dbReference>
<dbReference type="AlphaFoldDB" id="A0AAD6V4L9"/>
<gene>
    <name evidence="1" type="ORF">GGX14DRAFT_399314</name>
</gene>
<accession>A0AAD6V4L9</accession>
<sequence length="112" mass="12176">MCGKFLMPIPLYASSKAISRAISTKISWDAPANMLKLGDLRGDDPAQDGKLAVTAAGNHRAHIDVLGRERAELQKNFETIVYPILTIPDEVSSQIFLLFLPARSAPLSLAQT</sequence>
<organism evidence="1 2">
    <name type="scientific">Mycena pura</name>
    <dbReference type="NCBI Taxonomy" id="153505"/>
    <lineage>
        <taxon>Eukaryota</taxon>
        <taxon>Fungi</taxon>
        <taxon>Dikarya</taxon>
        <taxon>Basidiomycota</taxon>
        <taxon>Agaricomycotina</taxon>
        <taxon>Agaricomycetes</taxon>
        <taxon>Agaricomycetidae</taxon>
        <taxon>Agaricales</taxon>
        <taxon>Marasmiineae</taxon>
        <taxon>Mycenaceae</taxon>
        <taxon>Mycena</taxon>
    </lineage>
</organism>
<keyword evidence="2" id="KW-1185">Reference proteome</keyword>
<comment type="caution">
    <text evidence="1">The sequence shown here is derived from an EMBL/GenBank/DDBJ whole genome shotgun (WGS) entry which is preliminary data.</text>
</comment>
<evidence type="ECO:0000313" key="2">
    <source>
        <dbReference type="Proteomes" id="UP001219525"/>
    </source>
</evidence>